<evidence type="ECO:0000313" key="2">
    <source>
        <dbReference type="EMBL" id="RNJ51814.1"/>
    </source>
</evidence>
<evidence type="ECO:0000256" key="1">
    <source>
        <dbReference type="SAM" id="Phobius"/>
    </source>
</evidence>
<organism evidence="2 3">
    <name type="scientific">Methylocystis hirsuta</name>
    <dbReference type="NCBI Taxonomy" id="369798"/>
    <lineage>
        <taxon>Bacteria</taxon>
        <taxon>Pseudomonadati</taxon>
        <taxon>Pseudomonadota</taxon>
        <taxon>Alphaproteobacteria</taxon>
        <taxon>Hyphomicrobiales</taxon>
        <taxon>Methylocystaceae</taxon>
        <taxon>Methylocystis</taxon>
    </lineage>
</organism>
<reference evidence="2 3" key="1">
    <citation type="submission" date="2018-08" db="EMBL/GenBank/DDBJ databases">
        <title>Genome sequence of Methylocystis hirsuta CSC1, a methanotroph able to accumulate PHAs.</title>
        <authorList>
            <person name="Bordel S."/>
            <person name="Rodriguez E."/>
            <person name="Gancedo J."/>
            <person name="Munoz R."/>
        </authorList>
    </citation>
    <scope>NUCLEOTIDE SEQUENCE [LARGE SCALE GENOMIC DNA]</scope>
    <source>
        <strain evidence="2 3">CSC1</strain>
    </source>
</reference>
<comment type="caution">
    <text evidence="2">The sequence shown here is derived from an EMBL/GenBank/DDBJ whole genome shotgun (WGS) entry which is preliminary data.</text>
</comment>
<keyword evidence="1" id="KW-0812">Transmembrane</keyword>
<keyword evidence="1" id="KW-1133">Transmembrane helix</keyword>
<name>A0A3M9XUY3_9HYPH</name>
<dbReference type="RefSeq" id="WP_123177656.1">
    <property type="nucleotide sequence ID" value="NZ_QWDD01000001.1"/>
</dbReference>
<accession>A0A3M9XUY3</accession>
<dbReference type="EMBL" id="QWDD01000001">
    <property type="protein sequence ID" value="RNJ51814.1"/>
    <property type="molecule type" value="Genomic_DNA"/>
</dbReference>
<evidence type="ECO:0000313" key="3">
    <source>
        <dbReference type="Proteomes" id="UP000268623"/>
    </source>
</evidence>
<keyword evidence="1" id="KW-0472">Membrane</keyword>
<feature type="transmembrane region" description="Helical" evidence="1">
    <location>
        <begin position="43"/>
        <end position="60"/>
    </location>
</feature>
<feature type="transmembrane region" description="Helical" evidence="1">
    <location>
        <begin position="20"/>
        <end position="37"/>
    </location>
</feature>
<dbReference type="Proteomes" id="UP000268623">
    <property type="component" value="Unassembled WGS sequence"/>
</dbReference>
<gene>
    <name evidence="2" type="ORF">D1O30_14525</name>
</gene>
<protein>
    <submittedName>
        <fullName evidence="2">Uncharacterized protein</fullName>
    </submittedName>
</protein>
<proteinExistence type="predicted"/>
<dbReference type="AlphaFoldDB" id="A0A3M9XUY3"/>
<sequence>MSDQRPSGEKEWEVTPNTYIFAGVGAVILGGLAYAALGGIPNTIAAAVVGALAGGSLGLFF</sequence>
<keyword evidence="3" id="KW-1185">Reference proteome</keyword>